<protein>
    <submittedName>
        <fullName evidence="2">Uncharacterized protein</fullName>
    </submittedName>
</protein>
<feature type="compositionally biased region" description="Basic and acidic residues" evidence="1">
    <location>
        <begin position="7"/>
        <end position="29"/>
    </location>
</feature>
<evidence type="ECO:0000313" key="3">
    <source>
        <dbReference type="Proteomes" id="UP000824120"/>
    </source>
</evidence>
<organism evidence="2 3">
    <name type="scientific">Solanum commersonii</name>
    <name type="common">Commerson's wild potato</name>
    <name type="synonym">Commerson's nightshade</name>
    <dbReference type="NCBI Taxonomy" id="4109"/>
    <lineage>
        <taxon>Eukaryota</taxon>
        <taxon>Viridiplantae</taxon>
        <taxon>Streptophyta</taxon>
        <taxon>Embryophyta</taxon>
        <taxon>Tracheophyta</taxon>
        <taxon>Spermatophyta</taxon>
        <taxon>Magnoliopsida</taxon>
        <taxon>eudicotyledons</taxon>
        <taxon>Gunneridae</taxon>
        <taxon>Pentapetalae</taxon>
        <taxon>asterids</taxon>
        <taxon>lamiids</taxon>
        <taxon>Solanales</taxon>
        <taxon>Solanaceae</taxon>
        <taxon>Solanoideae</taxon>
        <taxon>Solaneae</taxon>
        <taxon>Solanum</taxon>
    </lineage>
</organism>
<dbReference type="EMBL" id="JACXVP010000009">
    <property type="protein sequence ID" value="KAG5587908.1"/>
    <property type="molecule type" value="Genomic_DNA"/>
</dbReference>
<evidence type="ECO:0000256" key="1">
    <source>
        <dbReference type="SAM" id="MobiDB-lite"/>
    </source>
</evidence>
<keyword evidence="3" id="KW-1185">Reference proteome</keyword>
<reference evidence="2 3" key="1">
    <citation type="submission" date="2020-09" db="EMBL/GenBank/DDBJ databases">
        <title>De no assembly of potato wild relative species, Solanum commersonii.</title>
        <authorList>
            <person name="Cho K."/>
        </authorList>
    </citation>
    <scope>NUCLEOTIDE SEQUENCE [LARGE SCALE GENOMIC DNA]</scope>
    <source>
        <strain evidence="2">LZ3.2</strain>
        <tissue evidence="2">Leaf</tissue>
    </source>
</reference>
<comment type="caution">
    <text evidence="2">The sequence shown here is derived from an EMBL/GenBank/DDBJ whole genome shotgun (WGS) entry which is preliminary data.</text>
</comment>
<gene>
    <name evidence="2" type="ORF">H5410_048342</name>
</gene>
<feature type="region of interest" description="Disordered" evidence="1">
    <location>
        <begin position="1"/>
        <end position="52"/>
    </location>
</feature>
<evidence type="ECO:0000313" key="2">
    <source>
        <dbReference type="EMBL" id="KAG5587908.1"/>
    </source>
</evidence>
<sequence length="68" mass="7923">MLQKTYEPIETRGNHKSSKNDVELHDRDYRKTRHNTSPTPTLSPRHPTGSLLQNLPQNLLKRIFTISN</sequence>
<dbReference type="AlphaFoldDB" id="A0A9J5XKU1"/>
<proteinExistence type="predicted"/>
<dbReference type="Proteomes" id="UP000824120">
    <property type="component" value="Chromosome 9"/>
</dbReference>
<name>A0A9J5XKU1_SOLCO</name>
<accession>A0A9J5XKU1</accession>